<sequence>MRSLYNLLFSKTILRDAWVVLIMTFFVVGCGSGKEIPPLAQVSGTVTIDGKPVSGASVIFEPKFQAVSASGGTDEEGKFTLMYGDTSGAAIGDYIVRVFHYGDDPELPQESLVPDSYGAASTLTATVTEGVNEIDFDLKGKKK</sequence>
<proteinExistence type="predicted"/>
<dbReference type="GeneID" id="98645699"/>
<keyword evidence="2" id="KW-1185">Reference proteome</keyword>
<dbReference type="RefSeq" id="WP_149302461.1">
    <property type="nucleotide sequence ID" value="NZ_CP042910.1"/>
</dbReference>
<evidence type="ECO:0008006" key="3">
    <source>
        <dbReference type="Google" id="ProtNLM"/>
    </source>
</evidence>
<organism evidence="1 2">
    <name type="scientific">Gimesia maris</name>
    <dbReference type="NCBI Taxonomy" id="122"/>
    <lineage>
        <taxon>Bacteria</taxon>
        <taxon>Pseudomonadati</taxon>
        <taxon>Planctomycetota</taxon>
        <taxon>Planctomycetia</taxon>
        <taxon>Planctomycetales</taxon>
        <taxon>Planctomycetaceae</taxon>
        <taxon>Gimesia</taxon>
    </lineage>
</organism>
<dbReference type="EMBL" id="CP042910">
    <property type="protein sequence ID" value="QEG15210.1"/>
    <property type="molecule type" value="Genomic_DNA"/>
</dbReference>
<dbReference type="Proteomes" id="UP000322887">
    <property type="component" value="Chromosome"/>
</dbReference>
<dbReference type="SUPFAM" id="SSF49464">
    <property type="entry name" value="Carboxypeptidase regulatory domain-like"/>
    <property type="match status" value="1"/>
</dbReference>
<protein>
    <recommendedName>
        <fullName evidence="3">Carboxypeptidase regulatory-like domain-containing protein</fullName>
    </recommendedName>
</protein>
<reference evidence="1 2" key="1">
    <citation type="submission" date="2019-08" db="EMBL/GenBank/DDBJ databases">
        <title>Deep-cultivation of Planctomycetes and their phenomic and genomic characterization uncovers novel biology.</title>
        <authorList>
            <person name="Wiegand S."/>
            <person name="Jogler M."/>
            <person name="Boedeker C."/>
            <person name="Pinto D."/>
            <person name="Vollmers J."/>
            <person name="Rivas-Marin E."/>
            <person name="Kohn T."/>
            <person name="Peeters S.H."/>
            <person name="Heuer A."/>
            <person name="Rast P."/>
            <person name="Oberbeckmann S."/>
            <person name="Bunk B."/>
            <person name="Jeske O."/>
            <person name="Meyerdierks A."/>
            <person name="Storesund J.E."/>
            <person name="Kallscheuer N."/>
            <person name="Luecker S."/>
            <person name="Lage O.M."/>
            <person name="Pohl T."/>
            <person name="Merkel B.J."/>
            <person name="Hornburger P."/>
            <person name="Mueller R.-W."/>
            <person name="Bruemmer F."/>
            <person name="Labrenz M."/>
            <person name="Spormann A.M."/>
            <person name="Op den Camp H."/>
            <person name="Overmann J."/>
            <person name="Amann R."/>
            <person name="Jetten M.S.M."/>
            <person name="Mascher T."/>
            <person name="Medema M.H."/>
            <person name="Devos D.P."/>
            <person name="Kaster A.-K."/>
            <person name="Ovreas L."/>
            <person name="Rohde M."/>
            <person name="Galperin M.Y."/>
            <person name="Jogler C."/>
        </authorList>
    </citation>
    <scope>NUCLEOTIDE SEQUENCE [LARGE SCALE GENOMIC DNA]</scope>
    <source>
        <strain evidence="1 2">DSM 8797</strain>
    </source>
</reference>
<evidence type="ECO:0000313" key="2">
    <source>
        <dbReference type="Proteomes" id="UP000322887"/>
    </source>
</evidence>
<accession>A0ABX5YHS9</accession>
<dbReference type="InterPro" id="IPR008969">
    <property type="entry name" value="CarboxyPept-like_regulatory"/>
</dbReference>
<dbReference type="PROSITE" id="PS51257">
    <property type="entry name" value="PROKAR_LIPOPROTEIN"/>
    <property type="match status" value="1"/>
</dbReference>
<name>A0ABX5YHS9_9PLAN</name>
<gene>
    <name evidence="1" type="ORF">GmarT_10480</name>
</gene>
<evidence type="ECO:0000313" key="1">
    <source>
        <dbReference type="EMBL" id="QEG15210.1"/>
    </source>
</evidence>